<dbReference type="PROSITE" id="PS50888">
    <property type="entry name" value="BHLH"/>
    <property type="match status" value="1"/>
</dbReference>
<dbReference type="RefSeq" id="XP_069202717.1">
    <property type="nucleotide sequence ID" value="XM_069344889.1"/>
</dbReference>
<dbReference type="EMBL" id="JBFMKM010000004">
    <property type="protein sequence ID" value="KAL1306445.1"/>
    <property type="molecule type" value="Genomic_DNA"/>
</dbReference>
<dbReference type="Proteomes" id="UP001562354">
    <property type="component" value="Unassembled WGS sequence"/>
</dbReference>
<dbReference type="PANTHER" id="PTHR47336:SF2">
    <property type="entry name" value="TRANSCRIPTION FACTOR HMS1-RELATED"/>
    <property type="match status" value="1"/>
</dbReference>
<dbReference type="InterPro" id="IPR036638">
    <property type="entry name" value="HLH_DNA-bd_sf"/>
</dbReference>
<accession>A0ABR3PL39</accession>
<dbReference type="CDD" id="cd11395">
    <property type="entry name" value="bHLHzip_SREBP_like"/>
    <property type="match status" value="1"/>
</dbReference>
<feature type="compositionally biased region" description="Polar residues" evidence="2">
    <location>
        <begin position="117"/>
        <end position="126"/>
    </location>
</feature>
<sequence length="281" mass="31192">MPFSHFMHMNYAEDQDIAGFYGQSPISQELGIPTSGSLDSGYAEVEPFDKTSRYPSSTNLDFNQTCSIGTGDESTLDFGNFAFSPILMQPNESNIGAYTVSPRLDTKFQRLVDSMQPYQTSSSVGDTSEDGHLASVSSGSPQHAPSEPGASPQRMQQQQQQKNRVWDNMSTNAIHKVEDSPVEVVCKTEEPAAPKTAPSRGRPRKRIPHTAVERRYRENLNAHLEKLRSAVPNLTAAQRRKATDGADPMKPSKCEVLIGAVEYIKRLEDENERLKRKSNEV</sequence>
<comment type="caution">
    <text evidence="4">The sequence shown here is derived from an EMBL/GenBank/DDBJ whole genome shotgun (WGS) entry which is preliminary data.</text>
</comment>
<evidence type="ECO:0000259" key="3">
    <source>
        <dbReference type="PROSITE" id="PS50888"/>
    </source>
</evidence>
<dbReference type="SMART" id="SM00353">
    <property type="entry name" value="HLH"/>
    <property type="match status" value="1"/>
</dbReference>
<feature type="domain" description="BHLH" evidence="3">
    <location>
        <begin position="204"/>
        <end position="267"/>
    </location>
</feature>
<protein>
    <recommendedName>
        <fullName evidence="3">BHLH domain-containing protein</fullName>
    </recommendedName>
</protein>
<evidence type="ECO:0000256" key="1">
    <source>
        <dbReference type="SAM" id="Coils"/>
    </source>
</evidence>
<gene>
    <name evidence="4" type="ORF">AAFC00_005144</name>
</gene>
<reference evidence="4 5" key="1">
    <citation type="submission" date="2024-07" db="EMBL/GenBank/DDBJ databases">
        <title>Draft sequence of the Neodothiora populina.</title>
        <authorList>
            <person name="Drown D.D."/>
            <person name="Schuette U.S."/>
            <person name="Buechlein A.B."/>
            <person name="Rusch D.R."/>
            <person name="Winton L.W."/>
            <person name="Adams G.A."/>
        </authorList>
    </citation>
    <scope>NUCLEOTIDE SEQUENCE [LARGE SCALE GENOMIC DNA]</scope>
    <source>
        <strain evidence="4 5">CPC 39397</strain>
    </source>
</reference>
<dbReference type="Gene3D" id="4.10.280.10">
    <property type="entry name" value="Helix-loop-helix DNA-binding domain"/>
    <property type="match status" value="1"/>
</dbReference>
<dbReference type="GeneID" id="95978843"/>
<evidence type="ECO:0000256" key="2">
    <source>
        <dbReference type="SAM" id="MobiDB-lite"/>
    </source>
</evidence>
<feature type="region of interest" description="Disordered" evidence="2">
    <location>
        <begin position="117"/>
        <end position="165"/>
    </location>
</feature>
<feature type="coiled-coil region" evidence="1">
    <location>
        <begin position="217"/>
        <end position="280"/>
    </location>
</feature>
<keyword evidence="1" id="KW-0175">Coiled coil</keyword>
<name>A0ABR3PL39_9PEZI</name>
<dbReference type="PANTHER" id="PTHR47336">
    <property type="entry name" value="TRANSCRIPTION FACTOR HMS1-RELATED"/>
    <property type="match status" value="1"/>
</dbReference>
<dbReference type="InterPro" id="IPR011598">
    <property type="entry name" value="bHLH_dom"/>
</dbReference>
<dbReference type="Pfam" id="PF00010">
    <property type="entry name" value="HLH"/>
    <property type="match status" value="1"/>
</dbReference>
<evidence type="ECO:0000313" key="5">
    <source>
        <dbReference type="Proteomes" id="UP001562354"/>
    </source>
</evidence>
<organism evidence="4 5">
    <name type="scientific">Neodothiora populina</name>
    <dbReference type="NCBI Taxonomy" id="2781224"/>
    <lineage>
        <taxon>Eukaryota</taxon>
        <taxon>Fungi</taxon>
        <taxon>Dikarya</taxon>
        <taxon>Ascomycota</taxon>
        <taxon>Pezizomycotina</taxon>
        <taxon>Dothideomycetes</taxon>
        <taxon>Dothideomycetidae</taxon>
        <taxon>Dothideales</taxon>
        <taxon>Dothioraceae</taxon>
        <taxon>Neodothiora</taxon>
    </lineage>
</organism>
<dbReference type="SUPFAM" id="SSF47459">
    <property type="entry name" value="HLH, helix-loop-helix DNA-binding domain"/>
    <property type="match status" value="1"/>
</dbReference>
<dbReference type="InterPro" id="IPR052099">
    <property type="entry name" value="Regulatory_TF_Diverse"/>
</dbReference>
<evidence type="ECO:0000313" key="4">
    <source>
        <dbReference type="EMBL" id="KAL1306445.1"/>
    </source>
</evidence>
<proteinExistence type="predicted"/>
<keyword evidence="5" id="KW-1185">Reference proteome</keyword>